<gene>
    <name evidence="2" type="ORF">H8S11_07990</name>
</gene>
<dbReference type="PROSITE" id="PS51257">
    <property type="entry name" value="PROKAR_LIPOPROTEIN"/>
    <property type="match status" value="1"/>
</dbReference>
<evidence type="ECO:0008006" key="4">
    <source>
        <dbReference type="Google" id="ProtNLM"/>
    </source>
</evidence>
<accession>A0A8J6J202</accession>
<dbReference type="EMBL" id="JACOPO010000004">
    <property type="protein sequence ID" value="MBC5722749.1"/>
    <property type="molecule type" value="Genomic_DNA"/>
</dbReference>
<feature type="signal peptide" evidence="1">
    <location>
        <begin position="1"/>
        <end position="18"/>
    </location>
</feature>
<keyword evidence="1" id="KW-0732">Signal</keyword>
<comment type="caution">
    <text evidence="2">The sequence shown here is derived from an EMBL/GenBank/DDBJ whole genome shotgun (WGS) entry which is preliminary data.</text>
</comment>
<organism evidence="2 3">
    <name type="scientific">Flintibacter hominis</name>
    <dbReference type="NCBI Taxonomy" id="2763048"/>
    <lineage>
        <taxon>Bacteria</taxon>
        <taxon>Bacillati</taxon>
        <taxon>Bacillota</taxon>
        <taxon>Clostridia</taxon>
        <taxon>Eubacteriales</taxon>
        <taxon>Flintibacter</taxon>
    </lineage>
</organism>
<keyword evidence="3" id="KW-1185">Reference proteome</keyword>
<evidence type="ECO:0000313" key="2">
    <source>
        <dbReference type="EMBL" id="MBC5722749.1"/>
    </source>
</evidence>
<reference evidence="2" key="1">
    <citation type="submission" date="2020-08" db="EMBL/GenBank/DDBJ databases">
        <title>Genome public.</title>
        <authorList>
            <person name="Liu C."/>
            <person name="Sun Q."/>
        </authorList>
    </citation>
    <scope>NUCLEOTIDE SEQUENCE</scope>
    <source>
        <strain evidence="2">NSJ-23</strain>
    </source>
</reference>
<sequence length="116" mass="12799">MKRWTALFLTLVCILGLAGCDNRTMNYIIENEPSITGTVEEVRDNAIIIYINTQGYPNGASCKVSLDVENKDSYTDISVGDEIVVYYNGEIAESDPLQINTVYGITLKTPANQDAE</sequence>
<dbReference type="AlphaFoldDB" id="A0A8J6J202"/>
<dbReference type="RefSeq" id="WP_186852773.1">
    <property type="nucleotide sequence ID" value="NZ_JACOPO010000004.1"/>
</dbReference>
<feature type="chain" id="PRO_5038450716" description="DUF3221 domain-containing protein" evidence="1">
    <location>
        <begin position="19"/>
        <end position="116"/>
    </location>
</feature>
<proteinExistence type="predicted"/>
<protein>
    <recommendedName>
        <fullName evidence="4">DUF3221 domain-containing protein</fullName>
    </recommendedName>
</protein>
<name>A0A8J6J202_9FIRM</name>
<evidence type="ECO:0000313" key="3">
    <source>
        <dbReference type="Proteomes" id="UP000628736"/>
    </source>
</evidence>
<evidence type="ECO:0000256" key="1">
    <source>
        <dbReference type="SAM" id="SignalP"/>
    </source>
</evidence>
<dbReference type="Proteomes" id="UP000628736">
    <property type="component" value="Unassembled WGS sequence"/>
</dbReference>